<proteinExistence type="predicted"/>
<reference evidence="4 5" key="1">
    <citation type="submission" date="2019-10" db="EMBL/GenBank/DDBJ databases">
        <title>Two novel species isolated from a subtropical stream in China.</title>
        <authorList>
            <person name="Lu H."/>
        </authorList>
    </citation>
    <scope>NUCLEOTIDE SEQUENCE [LARGE SCALE GENOMIC DNA]</scope>
    <source>
        <strain evidence="4 5">FT103W</strain>
    </source>
</reference>
<protein>
    <submittedName>
        <fullName evidence="4">DUF2135 domain-containing protein</fullName>
    </submittedName>
</protein>
<dbReference type="InterPro" id="IPR013694">
    <property type="entry name" value="VIT"/>
</dbReference>
<organism evidence="4 5">
    <name type="scientific">Rugamonas rivuli</name>
    <dbReference type="NCBI Taxonomy" id="2743358"/>
    <lineage>
        <taxon>Bacteria</taxon>
        <taxon>Pseudomonadati</taxon>
        <taxon>Pseudomonadota</taxon>
        <taxon>Betaproteobacteria</taxon>
        <taxon>Burkholderiales</taxon>
        <taxon>Oxalobacteraceae</taxon>
        <taxon>Telluria group</taxon>
        <taxon>Rugamonas</taxon>
    </lineage>
</organism>
<dbReference type="Gene3D" id="2.60.120.380">
    <property type="match status" value="1"/>
</dbReference>
<dbReference type="InterPro" id="IPR011990">
    <property type="entry name" value="TPR-like_helical_dom_sf"/>
</dbReference>
<dbReference type="AlphaFoldDB" id="A0A843S8F3"/>
<evidence type="ECO:0000313" key="5">
    <source>
        <dbReference type="Proteomes" id="UP000444318"/>
    </source>
</evidence>
<feature type="chain" id="PRO_5033067493" evidence="2">
    <location>
        <begin position="20"/>
        <end position="969"/>
    </location>
</feature>
<gene>
    <name evidence="4" type="ORF">GEV01_03270</name>
</gene>
<dbReference type="Pfam" id="PF08487">
    <property type="entry name" value="VIT"/>
    <property type="match status" value="1"/>
</dbReference>
<evidence type="ECO:0000256" key="2">
    <source>
        <dbReference type="SAM" id="SignalP"/>
    </source>
</evidence>
<evidence type="ECO:0000259" key="3">
    <source>
        <dbReference type="PROSITE" id="PS51468"/>
    </source>
</evidence>
<dbReference type="InterPro" id="IPR019220">
    <property type="entry name" value="DUF2135"/>
</dbReference>
<keyword evidence="5" id="KW-1185">Reference proteome</keyword>
<dbReference type="SUPFAM" id="SSF48452">
    <property type="entry name" value="TPR-like"/>
    <property type="match status" value="1"/>
</dbReference>
<dbReference type="SMART" id="SM00609">
    <property type="entry name" value="VIT"/>
    <property type="match status" value="1"/>
</dbReference>
<evidence type="ECO:0000256" key="1">
    <source>
        <dbReference type="SAM" id="MobiDB-lite"/>
    </source>
</evidence>
<name>A0A843S8F3_9BURK</name>
<keyword evidence="2" id="KW-0732">Signal</keyword>
<feature type="signal peptide" evidence="2">
    <location>
        <begin position="1"/>
        <end position="19"/>
    </location>
</feature>
<comment type="caution">
    <text evidence="4">The sequence shown here is derived from an EMBL/GenBank/DDBJ whole genome shotgun (WGS) entry which is preliminary data.</text>
</comment>
<dbReference type="Pfam" id="PF13432">
    <property type="entry name" value="TPR_16"/>
    <property type="match status" value="1"/>
</dbReference>
<accession>A0A843S8F3</accession>
<dbReference type="Pfam" id="PF09906">
    <property type="entry name" value="DUF2135"/>
    <property type="match status" value="1"/>
</dbReference>
<feature type="region of interest" description="Disordered" evidence="1">
    <location>
        <begin position="623"/>
        <end position="650"/>
    </location>
</feature>
<evidence type="ECO:0000313" key="4">
    <source>
        <dbReference type="EMBL" id="MQA18531.1"/>
    </source>
</evidence>
<dbReference type="Proteomes" id="UP000444318">
    <property type="component" value="Unassembled WGS sequence"/>
</dbReference>
<dbReference type="Gene3D" id="1.25.40.10">
    <property type="entry name" value="Tetratricopeptide repeat domain"/>
    <property type="match status" value="1"/>
</dbReference>
<feature type="domain" description="VIT" evidence="3">
    <location>
        <begin position="26"/>
        <end position="154"/>
    </location>
</feature>
<dbReference type="RefSeq" id="WP_152801652.1">
    <property type="nucleotide sequence ID" value="NZ_WHUF01000001.1"/>
</dbReference>
<dbReference type="PROSITE" id="PS51468">
    <property type="entry name" value="VIT"/>
    <property type="match status" value="1"/>
</dbReference>
<dbReference type="EMBL" id="WHUF01000001">
    <property type="protein sequence ID" value="MQA18531.1"/>
    <property type="molecule type" value="Genomic_DNA"/>
</dbReference>
<sequence length="969" mass="106846">MLRPLFAVFLLSVSMMAQALTPLPPIMPPRLIVPRAQTPVRLQSLRITADISGGLAQTTVEMVFHNPNAVQLEGELQFPLLPEQRVTAFALDIDGALRPAVPVEKAKGRLIFEQVERTRVDPALLETTQGNNFKLRVYPIPPHGTRTVQLKYAEPLPRREAQRLYRLPLAYGGGVDEFDLALNVHGASAPPQTRGALGSVQFERQQDGYRARIAKTSFRADGTLELALPTTEQPQTFVQEFDGDTFFLSEIAVAGDNTHPVRLPPAVLGLLWDSSGSGAQRQTDAELAVLDQYFKTVRNVDVRLFRLRDRAEASQRFRVVNGNWSALRAALAATAYDGASALGAWKPEADVNEYLLVSDGLSNYGDAPFPALAKGQRLFALNSALVSDSARLSALAERNGGRLVQLQANQPALAAQALLADELQLSDVSATGAKDISFEAREPQDGMLRVAGRLTQATAELTLTLTQQGKSRTVTVPVSGSAPFHPLAAGMWASYRLHALEADYDLKRGEIRRLGQRFGMPTRETSLLVLDRLEDYLRYDIEPPAAYKEAYAKLKQNRWTQRRLIATQHSDQIVREFEQKVAWWEKSYPKSGLPKQADLKPMDDPQVEAAPVLMEAARTLSAPVASPKAMGSPPPPPAPAPAAYGRADLRRSESAAKPYPALGDETPNAGIQLKKWSPNEPYRARMKAAKGADLYAVYLDEKPNYTNSSAFFLDSADMLLEQGQRDLALRVLSNLAEMDLENRQVLRILGYRLLQAGEPALAIPVFKQVLRLAEEEPQSYRDLGLAYAAAGQVQPAVDQLAEVLNRPWDARFAEIELVTLAELNAIVAKAAVKPDTSRIDPRLLRNLPLALRAVLTWDADNTDIDLWITDPNGEKCYYANRYTYQGGRMSRDFTGGYGPEEFSLRVAKPGKYRVEVNSFGHRQQIVAGATTVQLRLSIGFGTAKQRDQMVTLRLRDTGSTALVGEFEVN</sequence>